<protein>
    <submittedName>
        <fullName evidence="2">Uncharacterized protein</fullName>
    </submittedName>
</protein>
<name>A0A4S8P8D9_9ACTN</name>
<dbReference type="Proteomes" id="UP000305792">
    <property type="component" value="Unassembled WGS sequence"/>
</dbReference>
<evidence type="ECO:0000313" key="3">
    <source>
        <dbReference type="Proteomes" id="UP000305792"/>
    </source>
</evidence>
<comment type="caution">
    <text evidence="2">The sequence shown here is derived from an EMBL/GenBank/DDBJ whole genome shotgun (WGS) entry which is preliminary data.</text>
</comment>
<feature type="compositionally biased region" description="Polar residues" evidence="1">
    <location>
        <begin position="23"/>
        <end position="37"/>
    </location>
</feature>
<dbReference type="EMBL" id="STGX01000014">
    <property type="protein sequence ID" value="THV26483.1"/>
    <property type="molecule type" value="Genomic_DNA"/>
</dbReference>
<reference evidence="2 3" key="1">
    <citation type="journal article" date="2018" name="Int. J. Syst. Evol. Microbiol.">
        <title>Glycomyces paridis sp. nov., isolated from the medicinal plant Paris polyphylla.</title>
        <authorList>
            <person name="Fang X.M."/>
            <person name="Bai J.L."/>
            <person name="Su J."/>
            <person name="Zhao L.L."/>
            <person name="Liu H.Y."/>
            <person name="Ma B.P."/>
            <person name="Zhang Y.Q."/>
            <person name="Yu L.Y."/>
        </authorList>
    </citation>
    <scope>NUCLEOTIDE SEQUENCE [LARGE SCALE GENOMIC DNA]</scope>
    <source>
        <strain evidence="2 3">CPCC 204357</strain>
    </source>
</reference>
<feature type="compositionally biased region" description="Low complexity" evidence="1">
    <location>
        <begin position="54"/>
        <end position="87"/>
    </location>
</feature>
<organism evidence="2 3">
    <name type="scientific">Glycomyces paridis</name>
    <dbReference type="NCBI Taxonomy" id="2126555"/>
    <lineage>
        <taxon>Bacteria</taxon>
        <taxon>Bacillati</taxon>
        <taxon>Actinomycetota</taxon>
        <taxon>Actinomycetes</taxon>
        <taxon>Glycomycetales</taxon>
        <taxon>Glycomycetaceae</taxon>
        <taxon>Glycomyces</taxon>
    </lineage>
</organism>
<evidence type="ECO:0000313" key="2">
    <source>
        <dbReference type="EMBL" id="THV26483.1"/>
    </source>
</evidence>
<evidence type="ECO:0000256" key="1">
    <source>
        <dbReference type="SAM" id="MobiDB-lite"/>
    </source>
</evidence>
<sequence length="132" mass="13524">MPAIAAAAAMRSAAVAKGPYQDGTPSRTYSATHSSASPEVAIAKRQPRSSTPGTTARSTARTVTARAYRNAPRPLAANTAADANRTAKSAEPRIASQYGPYQERGANCSHASTKPGFDSEPHPALASAAKSA</sequence>
<keyword evidence="3" id="KW-1185">Reference proteome</keyword>
<feature type="region of interest" description="Disordered" evidence="1">
    <location>
        <begin position="15"/>
        <end position="132"/>
    </location>
</feature>
<proteinExistence type="predicted"/>
<gene>
    <name evidence="2" type="ORF">E9998_18150</name>
</gene>
<dbReference type="AlphaFoldDB" id="A0A4S8P8D9"/>
<accession>A0A4S8P8D9</accession>
<dbReference type="RefSeq" id="WP_136531112.1">
    <property type="nucleotide sequence ID" value="NZ_STGX01000014.1"/>
</dbReference>